<dbReference type="EMBL" id="JAZAVK010000057">
    <property type="protein sequence ID" value="KAK7427126.1"/>
    <property type="molecule type" value="Genomic_DNA"/>
</dbReference>
<dbReference type="Proteomes" id="UP001498421">
    <property type="component" value="Unassembled WGS sequence"/>
</dbReference>
<feature type="region of interest" description="Disordered" evidence="1">
    <location>
        <begin position="1"/>
        <end position="66"/>
    </location>
</feature>
<accession>A0ABR1I2L0</accession>
<feature type="compositionally biased region" description="Pro residues" evidence="1">
    <location>
        <begin position="1"/>
        <end position="11"/>
    </location>
</feature>
<evidence type="ECO:0000313" key="2">
    <source>
        <dbReference type="EMBL" id="KAK7427126.1"/>
    </source>
</evidence>
<evidence type="ECO:0000313" key="3">
    <source>
        <dbReference type="Proteomes" id="UP001498421"/>
    </source>
</evidence>
<name>A0ABR1I2L0_9HYPO</name>
<keyword evidence="3" id="KW-1185">Reference proteome</keyword>
<comment type="caution">
    <text evidence="2">The sequence shown here is derived from an EMBL/GenBank/DDBJ whole genome shotgun (WGS) entry which is preliminary data.</text>
</comment>
<sequence>MKPVPRPPTPSPENRGRARKLSPPSDQLMPHASDRGKYHHQKSKASSPKTLLKHGNGNEPSKPPLLELQAIHPPCGYIQCPPALAPVAPPLGPEHSCDAPLGYRRAFTAMFRAHPSYDV</sequence>
<evidence type="ECO:0000256" key="1">
    <source>
        <dbReference type="SAM" id="MobiDB-lite"/>
    </source>
</evidence>
<organism evidence="2 3">
    <name type="scientific">Neonectria magnoliae</name>
    <dbReference type="NCBI Taxonomy" id="2732573"/>
    <lineage>
        <taxon>Eukaryota</taxon>
        <taxon>Fungi</taxon>
        <taxon>Dikarya</taxon>
        <taxon>Ascomycota</taxon>
        <taxon>Pezizomycotina</taxon>
        <taxon>Sordariomycetes</taxon>
        <taxon>Hypocreomycetidae</taxon>
        <taxon>Hypocreales</taxon>
        <taxon>Nectriaceae</taxon>
        <taxon>Neonectria</taxon>
    </lineage>
</organism>
<reference evidence="2 3" key="1">
    <citation type="journal article" date="2025" name="Microbiol. Resour. Announc.">
        <title>Draft genome sequences for Neonectria magnoliae and Neonectria punicea, canker pathogens of Liriodendron tulipifera and Acer saccharum in West Virginia.</title>
        <authorList>
            <person name="Petronek H.M."/>
            <person name="Kasson M.T."/>
            <person name="Metheny A.M."/>
            <person name="Stauder C.M."/>
            <person name="Lovett B."/>
            <person name="Lynch S.C."/>
            <person name="Garnas J.R."/>
            <person name="Kasson L.R."/>
            <person name="Stajich J.E."/>
        </authorList>
    </citation>
    <scope>NUCLEOTIDE SEQUENCE [LARGE SCALE GENOMIC DNA]</scope>
    <source>
        <strain evidence="2 3">NRRL 64651</strain>
    </source>
</reference>
<protein>
    <submittedName>
        <fullName evidence="2">Uncharacterized protein</fullName>
    </submittedName>
</protein>
<gene>
    <name evidence="2" type="ORF">QQZ08_006395</name>
</gene>
<proteinExistence type="predicted"/>